<keyword evidence="3" id="KW-1185">Reference proteome</keyword>
<evidence type="ECO:0000313" key="2">
    <source>
        <dbReference type="EMBL" id="SHL16280.1"/>
    </source>
</evidence>
<dbReference type="EMBL" id="FRBQ01000001">
    <property type="protein sequence ID" value="SHL16280.1"/>
    <property type="molecule type" value="Genomic_DNA"/>
</dbReference>
<keyword evidence="1" id="KW-0812">Transmembrane</keyword>
<evidence type="ECO:0000313" key="3">
    <source>
        <dbReference type="Proteomes" id="UP000184305"/>
    </source>
</evidence>
<dbReference type="RefSeq" id="WP_073262299.1">
    <property type="nucleotide sequence ID" value="NZ_FRBQ01000001.1"/>
</dbReference>
<keyword evidence="1" id="KW-1133">Transmembrane helix</keyword>
<dbReference type="AlphaFoldDB" id="A0A1M6YDW5"/>
<sequence>MRFAGVGALLIFIGWSLLAIVQLWADVLSSEHFLKVTLTAGILLLVLMAVRSYCADRKLKDDGFLDG</sequence>
<organism evidence="2 3">
    <name type="scientific">Phytopseudomonas punonensis</name>
    <dbReference type="NCBI Taxonomy" id="1220495"/>
    <lineage>
        <taxon>Bacteria</taxon>
        <taxon>Pseudomonadati</taxon>
        <taxon>Pseudomonadota</taxon>
        <taxon>Gammaproteobacteria</taxon>
        <taxon>Pseudomonadales</taxon>
        <taxon>Pseudomonadaceae</taxon>
        <taxon>Phytopseudomonas</taxon>
    </lineage>
</organism>
<name>A0A1M6YDW5_9GAMM</name>
<dbReference type="OrthoDB" id="9157491at2"/>
<gene>
    <name evidence="2" type="ORF">SAMN05216288_1221</name>
</gene>
<dbReference type="Proteomes" id="UP000184305">
    <property type="component" value="Unassembled WGS sequence"/>
</dbReference>
<keyword evidence="1" id="KW-0472">Membrane</keyword>
<feature type="transmembrane region" description="Helical" evidence="1">
    <location>
        <begin position="33"/>
        <end position="50"/>
    </location>
</feature>
<proteinExistence type="predicted"/>
<evidence type="ECO:0000256" key="1">
    <source>
        <dbReference type="SAM" id="Phobius"/>
    </source>
</evidence>
<accession>A0A1M6YDW5</accession>
<reference evidence="3" key="1">
    <citation type="submission" date="2016-11" db="EMBL/GenBank/DDBJ databases">
        <authorList>
            <person name="Varghese N."/>
            <person name="Submissions S."/>
        </authorList>
    </citation>
    <scope>NUCLEOTIDE SEQUENCE [LARGE SCALE GENOMIC DNA]</scope>
    <source>
        <strain evidence="3">CECT 8089</strain>
    </source>
</reference>
<dbReference type="STRING" id="1220495.SAMN05216288_1221"/>
<protein>
    <submittedName>
        <fullName evidence="2">Uncharacterized protein</fullName>
    </submittedName>
</protein>